<name>A0ABP8A2V1_9MICO</name>
<dbReference type="EMBL" id="BAABBW010000004">
    <property type="protein sequence ID" value="GAA4176519.1"/>
    <property type="molecule type" value="Genomic_DNA"/>
</dbReference>
<gene>
    <name evidence="2" type="ORF">GCM10022287_23860</name>
</gene>
<evidence type="ECO:0000259" key="1">
    <source>
        <dbReference type="Pfam" id="PF13936"/>
    </source>
</evidence>
<comment type="caution">
    <text evidence="2">The sequence shown here is derived from an EMBL/GenBank/DDBJ whole genome shotgun (WGS) entry which is preliminary data.</text>
</comment>
<dbReference type="Proteomes" id="UP001501079">
    <property type="component" value="Unassembled WGS sequence"/>
</dbReference>
<keyword evidence="3" id="KW-1185">Reference proteome</keyword>
<dbReference type="Pfam" id="PF13936">
    <property type="entry name" value="HTH_38"/>
    <property type="match status" value="1"/>
</dbReference>
<proteinExistence type="predicted"/>
<organism evidence="2 3">
    <name type="scientific">Gryllotalpicola koreensis</name>
    <dbReference type="NCBI Taxonomy" id="993086"/>
    <lineage>
        <taxon>Bacteria</taxon>
        <taxon>Bacillati</taxon>
        <taxon>Actinomycetota</taxon>
        <taxon>Actinomycetes</taxon>
        <taxon>Micrococcales</taxon>
        <taxon>Microbacteriaceae</taxon>
        <taxon>Gryllotalpicola</taxon>
    </lineage>
</organism>
<reference evidence="3" key="1">
    <citation type="journal article" date="2019" name="Int. J. Syst. Evol. Microbiol.">
        <title>The Global Catalogue of Microorganisms (GCM) 10K type strain sequencing project: providing services to taxonomists for standard genome sequencing and annotation.</title>
        <authorList>
            <consortium name="The Broad Institute Genomics Platform"/>
            <consortium name="The Broad Institute Genome Sequencing Center for Infectious Disease"/>
            <person name="Wu L."/>
            <person name="Ma J."/>
        </authorList>
    </citation>
    <scope>NUCLEOTIDE SEQUENCE [LARGE SCALE GENOMIC DNA]</scope>
    <source>
        <strain evidence="3">JCM 17591</strain>
    </source>
</reference>
<protein>
    <recommendedName>
        <fullName evidence="1">Transposase IS30-like HTH domain-containing protein</fullName>
    </recommendedName>
</protein>
<dbReference type="Gene3D" id="1.10.10.60">
    <property type="entry name" value="Homeodomain-like"/>
    <property type="match status" value="1"/>
</dbReference>
<dbReference type="RefSeq" id="WP_344754668.1">
    <property type="nucleotide sequence ID" value="NZ_BAABBW010000004.1"/>
</dbReference>
<evidence type="ECO:0000313" key="3">
    <source>
        <dbReference type="Proteomes" id="UP001501079"/>
    </source>
</evidence>
<dbReference type="InterPro" id="IPR025246">
    <property type="entry name" value="IS30-like_HTH"/>
</dbReference>
<accession>A0ABP8A2V1</accession>
<sequence length="174" mass="18873">MAAAHTFGDEKRARLRELHAAGMPLRQIAAELNASTETVSRHARNMGLSFDRSQTEEATRARVADLAAGRAALAERMLEEAHLILDDMHGEYRVFNFGGKDNTFAEETLDEPPVEAKRSMMTTAAIAFDKVTRVVERDGDGGAAEGVSMIVKLMAQIGVDDSASEDDEPVDNPA</sequence>
<feature type="domain" description="Transposase IS30-like HTH" evidence="1">
    <location>
        <begin position="10"/>
        <end position="42"/>
    </location>
</feature>
<evidence type="ECO:0000313" key="2">
    <source>
        <dbReference type="EMBL" id="GAA4176519.1"/>
    </source>
</evidence>